<dbReference type="RefSeq" id="XP_028547056.1">
    <property type="nucleotide sequence ID" value="XM_028691255.1"/>
</dbReference>
<dbReference type="EMBL" id="BDQF01000337">
    <property type="protein sequence ID" value="GAW84467.1"/>
    <property type="molecule type" value="Genomic_DNA"/>
</dbReference>
<dbReference type="GeneID" id="39745275"/>
<organism evidence="2 3">
    <name type="scientific">Plasmodium gonderi</name>
    <dbReference type="NCBI Taxonomy" id="77519"/>
    <lineage>
        <taxon>Eukaryota</taxon>
        <taxon>Sar</taxon>
        <taxon>Alveolata</taxon>
        <taxon>Apicomplexa</taxon>
        <taxon>Aconoidasida</taxon>
        <taxon>Haemosporida</taxon>
        <taxon>Plasmodiidae</taxon>
        <taxon>Plasmodium</taxon>
        <taxon>Plasmodium (Plasmodium)</taxon>
    </lineage>
</organism>
<protein>
    <submittedName>
        <fullName evidence="2">Variable surface protein</fullName>
    </submittedName>
</protein>
<accession>A0A1Y1JTL4</accession>
<evidence type="ECO:0000313" key="2">
    <source>
        <dbReference type="EMBL" id="GAW84467.1"/>
    </source>
</evidence>
<keyword evidence="3" id="KW-1185">Reference proteome</keyword>
<evidence type="ECO:0000313" key="3">
    <source>
        <dbReference type="Proteomes" id="UP000195521"/>
    </source>
</evidence>
<evidence type="ECO:0000256" key="1">
    <source>
        <dbReference type="SAM" id="Phobius"/>
    </source>
</evidence>
<dbReference type="Pfam" id="PF05795">
    <property type="entry name" value="Plasmodium_Vir"/>
    <property type="match status" value="1"/>
</dbReference>
<name>A0A1Y1JTL4_PLAGO</name>
<gene>
    <name evidence="2" type="ORF">PGO_003135</name>
</gene>
<dbReference type="AlphaFoldDB" id="A0A1Y1JTL4"/>
<keyword evidence="1" id="KW-0472">Membrane</keyword>
<keyword evidence="1" id="KW-0812">Transmembrane</keyword>
<dbReference type="InterPro" id="IPR008780">
    <property type="entry name" value="Plasmodium_Vir"/>
</dbReference>
<dbReference type="Proteomes" id="UP000195521">
    <property type="component" value="Unassembled WGS sequence"/>
</dbReference>
<feature type="transmembrane region" description="Helical" evidence="1">
    <location>
        <begin position="412"/>
        <end position="433"/>
    </location>
</feature>
<keyword evidence="1" id="KW-1133">Transmembrane helix</keyword>
<reference evidence="3" key="1">
    <citation type="submission" date="2017-04" db="EMBL/GenBank/DDBJ databases">
        <title>Plasmodium gonderi genome.</title>
        <authorList>
            <person name="Arisue N."/>
            <person name="Honma H."/>
            <person name="Kawai S."/>
            <person name="Tougan T."/>
            <person name="Tanabe K."/>
            <person name="Horii T."/>
        </authorList>
    </citation>
    <scope>NUCLEOTIDE SEQUENCE [LARGE SCALE GENOMIC DNA]</scope>
    <source>
        <strain evidence="3">ATCC 30045</strain>
    </source>
</reference>
<comment type="caution">
    <text evidence="2">The sequence shown here is derived from an EMBL/GenBank/DDBJ whole genome shotgun (WGS) entry which is preliminary data.</text>
</comment>
<sequence length="434" mass="49976">MGILNESELSDILKSLPSYSIYNEFENGDIDYNNECNNLLSENGDVKKLCERLLSYIKRSLTNKGGKFRKYIKLYNKHLFANSDFDFNLSKEEKLLHDYFYNYENIIKCDPNCHMYSKYVDYIKDIYYSHRDYSFSVGCNYFKVDKKYDPDDLSTNLRDKVIGNNDKKAISHSKSITKKHFVPNNTNSNINMIIKYMQCTNVINTNEGFEIRCCEDPAYREHTEKGILKENINKKSISHISASESIKKINNLKCNVAYDINDPSKTFAHNCNKTEGSSSLVSSNLGNPINDEGENKINTDMFLDSNIFIDKYMDSENIIPGVKLMSSRRDMSYITTLFPGISDEVRVKYKDDSVPICKIYKEHRGKILCINTPKHGETQSYTPSSNDIEIITARKNEIGAVSAYNNDTLDTLFTRIFIIIALIIGIILAPFYLY</sequence>
<proteinExistence type="predicted"/>